<dbReference type="GO" id="GO:0016887">
    <property type="term" value="F:ATP hydrolysis activity"/>
    <property type="evidence" value="ECO:0007669"/>
    <property type="project" value="TreeGrafter"/>
</dbReference>
<reference evidence="5 6" key="1">
    <citation type="submission" date="2018-08" db="EMBL/GenBank/DDBJ databases">
        <title>Genome analysis of the thermophilic bacterium of the candidate phylum Aminicenantes from deep subsurface aquifer revealed its physiology and ecological role.</title>
        <authorList>
            <person name="Kadnikov V.V."/>
            <person name="Mardanov A.V."/>
            <person name="Beletsky A.V."/>
            <person name="Karnachuk O.V."/>
            <person name="Ravin N.V."/>
        </authorList>
    </citation>
    <scope>NUCLEOTIDE SEQUENCE [LARGE SCALE GENOMIC DNA]</scope>
    <source>
        <strain evidence="5">BY38</strain>
    </source>
</reference>
<dbReference type="InterPro" id="IPR027417">
    <property type="entry name" value="P-loop_NTPase"/>
</dbReference>
<dbReference type="InterPro" id="IPR007831">
    <property type="entry name" value="T2SS_GspE_N"/>
</dbReference>
<dbReference type="EMBL" id="QUAH01000012">
    <property type="protein sequence ID" value="RFT15161.1"/>
    <property type="molecule type" value="Genomic_DNA"/>
</dbReference>
<dbReference type="SUPFAM" id="SSF52540">
    <property type="entry name" value="P-loop containing nucleoside triphosphate hydrolases"/>
    <property type="match status" value="1"/>
</dbReference>
<dbReference type="PANTHER" id="PTHR30258">
    <property type="entry name" value="TYPE II SECRETION SYSTEM PROTEIN GSPE-RELATED"/>
    <property type="match status" value="1"/>
</dbReference>
<dbReference type="FunFam" id="3.30.450.90:FF:000001">
    <property type="entry name" value="Type II secretion system ATPase GspE"/>
    <property type="match status" value="1"/>
</dbReference>
<evidence type="ECO:0000256" key="3">
    <source>
        <dbReference type="ARBA" id="ARBA00022840"/>
    </source>
</evidence>
<dbReference type="Gene3D" id="3.30.300.160">
    <property type="entry name" value="Type II secretion system, protein E, N-terminal domain"/>
    <property type="match status" value="1"/>
</dbReference>
<organism evidence="5 6">
    <name type="scientific">Candidatus Saccharicenans subterraneus</name>
    <dbReference type="NCBI Taxonomy" id="2508984"/>
    <lineage>
        <taxon>Bacteria</taxon>
        <taxon>Candidatus Aminicenantota</taxon>
        <taxon>Candidatus Aminicenantia</taxon>
        <taxon>Candidatus Aminicenantales</taxon>
        <taxon>Candidatus Saccharicenantaceae</taxon>
        <taxon>Candidatus Saccharicenans</taxon>
    </lineage>
</organism>
<dbReference type="SUPFAM" id="SSF160246">
    <property type="entry name" value="EspE N-terminal domain-like"/>
    <property type="match status" value="1"/>
</dbReference>
<proteinExistence type="inferred from homology"/>
<dbReference type="InterPro" id="IPR001482">
    <property type="entry name" value="T2SS/T4SS_dom"/>
</dbReference>
<dbReference type="Gene3D" id="3.30.450.90">
    <property type="match status" value="1"/>
</dbReference>
<dbReference type="Pfam" id="PF05157">
    <property type="entry name" value="MshEN"/>
    <property type="match status" value="1"/>
</dbReference>
<dbReference type="CDD" id="cd01129">
    <property type="entry name" value="PulE-GspE-like"/>
    <property type="match status" value="1"/>
</dbReference>
<keyword evidence="3" id="KW-0067">ATP-binding</keyword>
<dbReference type="Gene3D" id="3.40.50.300">
    <property type="entry name" value="P-loop containing nucleotide triphosphate hydrolases"/>
    <property type="match status" value="1"/>
</dbReference>
<evidence type="ECO:0000313" key="5">
    <source>
        <dbReference type="EMBL" id="RFT15161.1"/>
    </source>
</evidence>
<name>A0A3E2BK99_9BACT</name>
<dbReference type="Proteomes" id="UP000257323">
    <property type="component" value="Unassembled WGS sequence"/>
</dbReference>
<dbReference type="GO" id="GO:0005886">
    <property type="term" value="C:plasma membrane"/>
    <property type="evidence" value="ECO:0007669"/>
    <property type="project" value="TreeGrafter"/>
</dbReference>
<dbReference type="Pfam" id="PF00437">
    <property type="entry name" value="T2SSE"/>
    <property type="match status" value="1"/>
</dbReference>
<dbReference type="PROSITE" id="PS00662">
    <property type="entry name" value="T2SP_E"/>
    <property type="match status" value="1"/>
</dbReference>
<protein>
    <submittedName>
        <fullName evidence="5">Putative secretion system X protein GspE-like</fullName>
    </submittedName>
</protein>
<comment type="caution">
    <text evidence="5">The sequence shown here is derived from an EMBL/GenBank/DDBJ whole genome shotgun (WGS) entry which is preliminary data.</text>
</comment>
<sequence>MPKGDANGLLLAEELEAKKLAEKYRVPYLDLSRQELDRDLVQSFPVDFLYRYNFVPLHDTGRVLQIAIADPSDLAAIDSIETFAGKKVEVFAASKRGVQEALRRSEAAAQVLKEATEGFVRQVVEKETGEEEDVITIEKLTEQDGSIIKLVNTIIFTAVQKRASDIHIESKENFVRVKYRIDGVLTEAMEPLSRQFQSLIISRIKIMSDLDISERRVPQDGRFRLKIKDKTIDFRVSIMPCIYGEDAVIRILDKEMITEAFAELRLDLLGFSDYVLRKFRRYIYQPYGMVLVTGPTGSGKTTTLYAALTEIKSPEDKIITIEDPVEYQIEGITQIQVNEKKGLTFARGLRSILRHDPDKIMVGEIRDPETAQIAIQSALTGHLVFTTVHANNVFDVIGRFLHMQVDPYSFISALNCILAQRLVRVLCPRCKAAVKYDDVTLELSGLNPDRFRNMTFYEPRGCSDCHGTGYKGRTAIAELLELSDNIREMILARKPLSEVKKVAQEEGMIPLRQSGLEKVLSGVTSLKDLNKVTFVE</sequence>
<dbReference type="PANTHER" id="PTHR30258:SF1">
    <property type="entry name" value="PROTEIN TRANSPORT PROTEIN HOFB HOMOLOG"/>
    <property type="match status" value="1"/>
</dbReference>
<dbReference type="GO" id="GO:0005524">
    <property type="term" value="F:ATP binding"/>
    <property type="evidence" value="ECO:0007669"/>
    <property type="project" value="UniProtKB-KW"/>
</dbReference>
<dbReference type="InterPro" id="IPR037257">
    <property type="entry name" value="T2SS_E_N_sf"/>
</dbReference>
<comment type="similarity">
    <text evidence="1">Belongs to the GSP E family.</text>
</comment>
<evidence type="ECO:0000256" key="2">
    <source>
        <dbReference type="ARBA" id="ARBA00022741"/>
    </source>
</evidence>
<evidence type="ECO:0000256" key="1">
    <source>
        <dbReference type="ARBA" id="ARBA00006611"/>
    </source>
</evidence>
<accession>A0A3E2BK99</accession>
<keyword evidence="2" id="KW-0547">Nucleotide-binding</keyword>
<feature type="domain" description="Bacterial type II secretion system protein E" evidence="4">
    <location>
        <begin position="353"/>
        <end position="367"/>
    </location>
</feature>
<evidence type="ECO:0000313" key="6">
    <source>
        <dbReference type="Proteomes" id="UP000257323"/>
    </source>
</evidence>
<dbReference type="AlphaFoldDB" id="A0A3E2BK99"/>
<dbReference type="FunFam" id="3.40.50.300:FF:000398">
    <property type="entry name" value="Type IV pilus assembly ATPase PilB"/>
    <property type="match status" value="1"/>
</dbReference>
<gene>
    <name evidence="5" type="ORF">OP8BY_0625</name>
</gene>
<evidence type="ECO:0000259" key="4">
    <source>
        <dbReference type="PROSITE" id="PS00662"/>
    </source>
</evidence>